<organism evidence="1 2">
    <name type="scientific">Sinomicrobium oceani</name>
    <dbReference type="NCBI Taxonomy" id="1150368"/>
    <lineage>
        <taxon>Bacteria</taxon>
        <taxon>Pseudomonadati</taxon>
        <taxon>Bacteroidota</taxon>
        <taxon>Flavobacteriia</taxon>
        <taxon>Flavobacteriales</taxon>
        <taxon>Flavobacteriaceae</taxon>
        <taxon>Sinomicrobium</taxon>
    </lineage>
</organism>
<protein>
    <submittedName>
        <fullName evidence="1">TIGR02453 family protein</fullName>
    </submittedName>
</protein>
<dbReference type="PANTHER" id="PTHR36452:SF1">
    <property type="entry name" value="DUF2461 DOMAIN-CONTAINING PROTEIN"/>
    <property type="match status" value="1"/>
</dbReference>
<dbReference type="InterPro" id="IPR015996">
    <property type="entry name" value="UCP028451"/>
</dbReference>
<dbReference type="Pfam" id="PF09365">
    <property type="entry name" value="DUF2461"/>
    <property type="match status" value="1"/>
</dbReference>
<dbReference type="PIRSF" id="PIRSF028451">
    <property type="entry name" value="UCP028451"/>
    <property type="match status" value="1"/>
</dbReference>
<keyword evidence="2" id="KW-1185">Reference proteome</keyword>
<dbReference type="PANTHER" id="PTHR36452">
    <property type="entry name" value="CHROMOSOME 12, WHOLE GENOME SHOTGUN SEQUENCE"/>
    <property type="match status" value="1"/>
</dbReference>
<evidence type="ECO:0000313" key="2">
    <source>
        <dbReference type="Proteomes" id="UP000182248"/>
    </source>
</evidence>
<evidence type="ECO:0000313" key="1">
    <source>
        <dbReference type="EMBL" id="SFW36272.1"/>
    </source>
</evidence>
<dbReference type="InterPro" id="IPR012808">
    <property type="entry name" value="CHP02453"/>
</dbReference>
<proteinExistence type="predicted"/>
<accession>A0A1K1NLE9</accession>
<dbReference type="AlphaFoldDB" id="A0A1K1NLE9"/>
<gene>
    <name evidence="1" type="ORF">SAMN02927921_01317</name>
</gene>
<name>A0A1K1NLE9_9FLAO</name>
<dbReference type="OrthoDB" id="9794241at2"/>
<dbReference type="EMBL" id="FPJE01000006">
    <property type="protein sequence ID" value="SFW36272.1"/>
    <property type="molecule type" value="Genomic_DNA"/>
</dbReference>
<dbReference type="NCBIfam" id="TIGR02453">
    <property type="entry name" value="TIGR02453 family protein"/>
    <property type="match status" value="1"/>
</dbReference>
<sequence length="217" mass="25628">MDFDRLFRFLHDLNNNNHKEWMDTHRAAYHQVRDDYKQWVEALDAELAEIDPEYEHTPPGRALNRINNNLLYHPDRPVYKDHFGVVMDKIPGKSEFYIHLGISESFIAGGFFRPEREILSSIRDAIDYNGEVLEDILNKPSFRKLFPDGLYNDRLKTTPKGYHKTHPHIRLLRNKSYVVTHNLTQTEITSPGFRDKVISVYRELIPFRDYLNTAITV</sequence>
<dbReference type="RefSeq" id="WP_072316566.1">
    <property type="nucleotide sequence ID" value="NZ_FPJE01000006.1"/>
</dbReference>
<reference evidence="1 2" key="1">
    <citation type="submission" date="2016-11" db="EMBL/GenBank/DDBJ databases">
        <authorList>
            <person name="Jaros S."/>
            <person name="Januszkiewicz K."/>
            <person name="Wedrychowicz H."/>
        </authorList>
    </citation>
    <scope>NUCLEOTIDE SEQUENCE [LARGE SCALE GENOMIC DNA]</scope>
    <source>
        <strain evidence="1 2">CGMCC 1.12145</strain>
    </source>
</reference>
<dbReference type="Proteomes" id="UP000182248">
    <property type="component" value="Unassembled WGS sequence"/>
</dbReference>